<dbReference type="EMBL" id="JN882285">
    <property type="protein sequence ID" value="AFC21478.1"/>
    <property type="molecule type" value="Genomic_DNA"/>
</dbReference>
<dbReference type="KEGG" id="vg:13993768"/>
<sequence>MKAVYFATRTLARNAVEELNGKFKDFGTDAPKGERWAVLVEETVQNNQLSVQEEINTAPTTPVQQITESLIDYSEAITVLDRPGSIIGEQTLRTPNNKPVRTLWRRNKTAMRLAAHMEATA</sequence>
<proteinExistence type="predicted"/>
<dbReference type="OrthoDB" id="25612at10239"/>
<evidence type="ECO:0000313" key="1">
    <source>
        <dbReference type="EMBL" id="AFC21478.1"/>
    </source>
</evidence>
<protein>
    <submittedName>
        <fullName evidence="1">Uncharacterized protein</fullName>
    </submittedName>
</protein>
<keyword evidence="2" id="KW-1185">Reference proteome</keyword>
<accession>K4F6D8</accession>
<dbReference type="Proteomes" id="UP000000457">
    <property type="component" value="Segment"/>
</dbReference>
<organism evidence="1 2">
    <name type="scientific">Cronobacter phage vB_CsaM_GAP32</name>
    <dbReference type="NCBI Taxonomy" id="1141136"/>
    <lineage>
        <taxon>Viruses</taxon>
        <taxon>Duplodnaviria</taxon>
        <taxon>Heunggongvirae</taxon>
        <taxon>Uroviricota</taxon>
        <taxon>Caudoviricetes</taxon>
        <taxon>Mimasvirus</taxon>
        <taxon>Mimasvirus GAP32</taxon>
    </lineage>
</organism>
<reference evidence="1 2" key="1">
    <citation type="journal article" date="2014" name="Virology">
        <title>Supersize me: Cronobacter sakazakii phage GAP32.</title>
        <authorList>
            <person name="Abbasifar R."/>
            <person name="Griffiths M.W."/>
            <person name="Sabour P.M."/>
            <person name="Ackermann H.-W."/>
            <person name="Vandersteegen K."/>
            <person name="Lavigne R."/>
            <person name="Noben J.-P."/>
            <person name="Villa A.A."/>
            <person name="Abbasifar A."/>
            <person name="Nash J.H.E."/>
            <person name="Kropinski A.M."/>
        </authorList>
    </citation>
    <scope>NUCLEOTIDE SEQUENCE [LARGE SCALE GENOMIC DNA]</scope>
    <source>
        <strain evidence="1">GAP-32</strain>
    </source>
</reference>
<gene>
    <name evidence="1" type="ORF">GAP32_030</name>
</gene>
<evidence type="ECO:0000313" key="2">
    <source>
        <dbReference type="Proteomes" id="UP000000457"/>
    </source>
</evidence>
<dbReference type="GeneID" id="13993768"/>
<dbReference type="RefSeq" id="YP_006987133.1">
    <property type="nucleotide sequence ID" value="NC_019401.1"/>
</dbReference>
<name>K4F6D8_9CAUD</name>